<name>A0A7Y9HDL9_9ACTN</name>
<accession>A0A7Y9HDL9</accession>
<dbReference type="RefSeq" id="WP_179764121.1">
    <property type="nucleotide sequence ID" value="NZ_BAAAUE010000012.1"/>
</dbReference>
<comment type="caution">
    <text evidence="2">The sequence shown here is derived from an EMBL/GenBank/DDBJ whole genome shotgun (WGS) entry which is preliminary data.</text>
</comment>
<keyword evidence="1" id="KW-1133">Transmembrane helix</keyword>
<sequence>MNGTNGVRLSAAGAAVLTVAAGLGVRAAADGDVAKYAGDALYTVLIHTLVVVAAPRVRPPVAAGIALAFSWAVEFTQLTDVPAELAARSTAARLVLGSTFNAPDLFWYGVGAAAAGCAHAWAIRGRVRGRTAG</sequence>
<evidence type="ECO:0000313" key="3">
    <source>
        <dbReference type="Proteomes" id="UP000530403"/>
    </source>
</evidence>
<feature type="transmembrane region" description="Helical" evidence="1">
    <location>
        <begin position="105"/>
        <end position="123"/>
    </location>
</feature>
<dbReference type="AlphaFoldDB" id="A0A7Y9HDL9"/>
<evidence type="ECO:0000313" key="2">
    <source>
        <dbReference type="EMBL" id="NYE42301.1"/>
    </source>
</evidence>
<protein>
    <recommendedName>
        <fullName evidence="4">DUF2809 domain-containing protein</fullName>
    </recommendedName>
</protein>
<keyword evidence="1" id="KW-0472">Membrane</keyword>
<dbReference type="InterPro" id="IPR021257">
    <property type="entry name" value="DUF2809"/>
</dbReference>
<dbReference type="Pfam" id="PF10990">
    <property type="entry name" value="DUF2809"/>
    <property type="match status" value="1"/>
</dbReference>
<keyword evidence="1" id="KW-0812">Transmembrane</keyword>
<dbReference type="EMBL" id="JACCCF010000001">
    <property type="protein sequence ID" value="NYE42301.1"/>
    <property type="molecule type" value="Genomic_DNA"/>
</dbReference>
<reference evidence="2 3" key="1">
    <citation type="submission" date="2020-07" db="EMBL/GenBank/DDBJ databases">
        <title>Sequencing the genomes of 1000 actinobacteria strains.</title>
        <authorList>
            <person name="Klenk H.-P."/>
        </authorList>
    </citation>
    <scope>NUCLEOTIDE SEQUENCE [LARGE SCALE GENOMIC DNA]</scope>
    <source>
        <strain evidence="2 3">DSM 41455</strain>
    </source>
</reference>
<dbReference type="Proteomes" id="UP000530403">
    <property type="component" value="Unassembled WGS sequence"/>
</dbReference>
<evidence type="ECO:0000256" key="1">
    <source>
        <dbReference type="SAM" id="Phobius"/>
    </source>
</evidence>
<evidence type="ECO:0008006" key="4">
    <source>
        <dbReference type="Google" id="ProtNLM"/>
    </source>
</evidence>
<proteinExistence type="predicted"/>
<organism evidence="2 3">
    <name type="scientific">Streptomyces fulvorobeus</name>
    <dbReference type="NCBI Taxonomy" id="284028"/>
    <lineage>
        <taxon>Bacteria</taxon>
        <taxon>Bacillati</taxon>
        <taxon>Actinomycetota</taxon>
        <taxon>Actinomycetes</taxon>
        <taxon>Kitasatosporales</taxon>
        <taxon>Streptomycetaceae</taxon>
        <taxon>Streptomyces</taxon>
    </lineage>
</organism>
<gene>
    <name evidence="2" type="ORF">HEB29_003312</name>
</gene>